<keyword evidence="2" id="KW-1185">Reference proteome</keyword>
<dbReference type="EMBL" id="BMKL01000001">
    <property type="protein sequence ID" value="GGD96593.1"/>
    <property type="molecule type" value="Genomic_DNA"/>
</dbReference>
<name>A0ABQ1S8Y0_9SPHN</name>
<comment type="caution">
    <text evidence="1">The sequence shown here is derived from an EMBL/GenBank/DDBJ whole genome shotgun (WGS) entry which is preliminary data.</text>
</comment>
<proteinExistence type="predicted"/>
<organism evidence="1 2">
    <name type="scientific">Tsuneonella deserti</name>
    <dbReference type="NCBI Taxonomy" id="2035528"/>
    <lineage>
        <taxon>Bacteria</taxon>
        <taxon>Pseudomonadati</taxon>
        <taxon>Pseudomonadota</taxon>
        <taxon>Alphaproteobacteria</taxon>
        <taxon>Sphingomonadales</taxon>
        <taxon>Erythrobacteraceae</taxon>
        <taxon>Tsuneonella</taxon>
    </lineage>
</organism>
<accession>A0ABQ1S8Y0</accession>
<sequence>MRVNAAKRGMKQKRGMFAALIRLLMIASFILMPLSMLGTPAVAVEHAPAAASVPCESHGEPSKAQHENRAHCASCVGIAQPQTPLPPAILQLAPDLNEGATPFLLGHLNDVATPPPKAA</sequence>
<evidence type="ECO:0000313" key="1">
    <source>
        <dbReference type="EMBL" id="GGD96593.1"/>
    </source>
</evidence>
<protein>
    <recommendedName>
        <fullName evidence="3">DUF2946 domain-containing protein</fullName>
    </recommendedName>
</protein>
<gene>
    <name evidence="1" type="ORF">GCM10011515_15550</name>
</gene>
<evidence type="ECO:0000313" key="2">
    <source>
        <dbReference type="Proteomes" id="UP000619041"/>
    </source>
</evidence>
<evidence type="ECO:0008006" key="3">
    <source>
        <dbReference type="Google" id="ProtNLM"/>
    </source>
</evidence>
<reference evidence="2" key="1">
    <citation type="journal article" date="2019" name="Int. J. Syst. Evol. Microbiol.">
        <title>The Global Catalogue of Microorganisms (GCM) 10K type strain sequencing project: providing services to taxonomists for standard genome sequencing and annotation.</title>
        <authorList>
            <consortium name="The Broad Institute Genomics Platform"/>
            <consortium name="The Broad Institute Genome Sequencing Center for Infectious Disease"/>
            <person name="Wu L."/>
            <person name="Ma J."/>
        </authorList>
    </citation>
    <scope>NUCLEOTIDE SEQUENCE [LARGE SCALE GENOMIC DNA]</scope>
    <source>
        <strain evidence="2">CGMCC 1.15959</strain>
    </source>
</reference>
<dbReference type="Proteomes" id="UP000619041">
    <property type="component" value="Unassembled WGS sequence"/>
</dbReference>